<dbReference type="OrthoDB" id="5430987at2"/>
<dbReference type="EMBL" id="FQXS01000006">
    <property type="protein sequence ID" value="SHH66718.1"/>
    <property type="molecule type" value="Genomic_DNA"/>
</dbReference>
<dbReference type="AlphaFoldDB" id="A0A1M5UV42"/>
<dbReference type="Proteomes" id="UP000184139">
    <property type="component" value="Unassembled WGS sequence"/>
</dbReference>
<accession>A0A1M5UV42</accession>
<organism evidence="1 2">
    <name type="scientific">Desulfofustis glycolicus DSM 9705</name>
    <dbReference type="NCBI Taxonomy" id="1121409"/>
    <lineage>
        <taxon>Bacteria</taxon>
        <taxon>Pseudomonadati</taxon>
        <taxon>Thermodesulfobacteriota</taxon>
        <taxon>Desulfobulbia</taxon>
        <taxon>Desulfobulbales</taxon>
        <taxon>Desulfocapsaceae</taxon>
        <taxon>Desulfofustis</taxon>
    </lineage>
</organism>
<evidence type="ECO:0000313" key="2">
    <source>
        <dbReference type="Proteomes" id="UP000184139"/>
    </source>
</evidence>
<gene>
    <name evidence="1" type="ORF">SAMN02745124_01327</name>
</gene>
<dbReference type="SUPFAM" id="SSF111126">
    <property type="entry name" value="Ligand-binding domain in the NO signalling and Golgi transport"/>
    <property type="match status" value="1"/>
</dbReference>
<dbReference type="RefSeq" id="WP_073374496.1">
    <property type="nucleotide sequence ID" value="NZ_FQXS01000006.1"/>
</dbReference>
<evidence type="ECO:0008006" key="3">
    <source>
        <dbReference type="Google" id="ProtNLM"/>
    </source>
</evidence>
<name>A0A1M5UV42_9BACT</name>
<sequence>MIDTIELRQTMEDHDKAFVEVSFLLDMFVDTIETFVGKSTPSLAVAAGRKMAKNMPIYLDEANASLALSEMVRVFSEGFDITGSFAGKEATITIDHCPINSVCKERNLALDGPTCQMFHYYIAGIMAELTGSPARPTTVEAGDRCVFKLAFSGLKA</sequence>
<keyword evidence="2" id="KW-1185">Reference proteome</keyword>
<dbReference type="InterPro" id="IPR024096">
    <property type="entry name" value="NO_sig/Golgi_transp_ligand-bd"/>
</dbReference>
<dbReference type="STRING" id="1121409.SAMN02745124_01327"/>
<protein>
    <recommendedName>
        <fullName evidence="3">Metanogen output domain-containing protein</fullName>
    </recommendedName>
</protein>
<evidence type="ECO:0000313" key="1">
    <source>
        <dbReference type="EMBL" id="SHH66718.1"/>
    </source>
</evidence>
<reference evidence="1 2" key="1">
    <citation type="submission" date="2016-11" db="EMBL/GenBank/DDBJ databases">
        <authorList>
            <person name="Jaros S."/>
            <person name="Januszkiewicz K."/>
            <person name="Wedrychowicz H."/>
        </authorList>
    </citation>
    <scope>NUCLEOTIDE SEQUENCE [LARGE SCALE GENOMIC DNA]</scope>
    <source>
        <strain evidence="1 2">DSM 9705</strain>
    </source>
</reference>
<proteinExistence type="predicted"/>